<dbReference type="PANTHER" id="PTHR30386:SF27">
    <property type="entry name" value="MEMBRANE FUSION PROTEIN (MFP) FAMILY PROTEIN"/>
    <property type="match status" value="1"/>
</dbReference>
<dbReference type="SUPFAM" id="SSF56954">
    <property type="entry name" value="Outer membrane efflux proteins (OEP)"/>
    <property type="match status" value="1"/>
</dbReference>
<feature type="transmembrane region" description="Helical" evidence="2">
    <location>
        <begin position="33"/>
        <end position="52"/>
    </location>
</feature>
<gene>
    <name evidence="3" type="ORF">FRY97_07295</name>
</gene>
<dbReference type="AlphaFoldDB" id="A0A5C6RQ82"/>
<comment type="caution">
    <text evidence="3">The sequence shown here is derived from an EMBL/GenBank/DDBJ whole genome shotgun (WGS) entry which is preliminary data.</text>
</comment>
<dbReference type="PANTHER" id="PTHR30386">
    <property type="entry name" value="MEMBRANE FUSION SUBUNIT OF EMRAB-TOLC MULTIDRUG EFFLUX PUMP"/>
    <property type="match status" value="1"/>
</dbReference>
<keyword evidence="4" id="KW-1185">Reference proteome</keyword>
<dbReference type="Gene3D" id="1.10.287.470">
    <property type="entry name" value="Helix hairpin bin"/>
    <property type="match status" value="1"/>
</dbReference>
<reference evidence="3 4" key="1">
    <citation type="submission" date="2019-08" db="EMBL/GenBank/DDBJ databases">
        <title>Genome of Phaeodactylibacter luteus.</title>
        <authorList>
            <person name="Bowman J.P."/>
        </authorList>
    </citation>
    <scope>NUCLEOTIDE SEQUENCE [LARGE SCALE GENOMIC DNA]</scope>
    <source>
        <strain evidence="3 4">KCTC 42180</strain>
    </source>
</reference>
<proteinExistence type="predicted"/>
<name>A0A5C6RQ82_9BACT</name>
<evidence type="ECO:0000313" key="4">
    <source>
        <dbReference type="Proteomes" id="UP000321580"/>
    </source>
</evidence>
<keyword evidence="1" id="KW-0175">Coiled coil</keyword>
<dbReference type="OrthoDB" id="9760528at2"/>
<feature type="coiled-coil region" evidence="1">
    <location>
        <begin position="206"/>
        <end position="247"/>
    </location>
</feature>
<keyword evidence="2" id="KW-0812">Transmembrane</keyword>
<keyword evidence="2" id="KW-1133">Transmembrane helix</keyword>
<protein>
    <submittedName>
        <fullName evidence="3">HlyD family efflux transporter periplasmic adaptor subunit</fullName>
    </submittedName>
</protein>
<sequence>MLNISDNSVNTEVAFNGFNAFHKTALSPANRMFTRWLLAVAALFFIFMFLPWTQNIQSKGKVTTLQPGQRPQTIQSTIAGRIERWYVREGELVKKGDTIVNLSEIKAEYFDPDLVQRTNRQVAAKEGAIASYSQKVQALNEQIKAMRSELEFKQQQLANKIRQSEFKLASAEADYQQAIVQDSIASQQYNRAKSLFESGINSRTKMEDKQAKLQETSAKLISAQNKVQEARQELEIARLDLNTVRLSYNQKIAKAESDKFSTLSAQFDAEGSVNKLRIQASNYEQRSQFYYIVAPQDCYITKAIKPGIGETVKEGEGIVTIMPADYELAVELYVKPMDLPLVNLGQEVRFIFDGWPAFIFSGWPGQSFGTYSGEVVAIDNMISANGEYRVLVSPHEHAEKPWPQALRVGSGAQGIALLNDVSLWYEIWRQLNGFPPDYYGEDTTPEEVKEKGNFEFKAPAKSIK</sequence>
<accession>A0A5C6RQ82</accession>
<evidence type="ECO:0000256" key="1">
    <source>
        <dbReference type="SAM" id="Coils"/>
    </source>
</evidence>
<dbReference type="PRINTS" id="PR01490">
    <property type="entry name" value="RTXTOXIND"/>
</dbReference>
<organism evidence="3 4">
    <name type="scientific">Phaeodactylibacter luteus</name>
    <dbReference type="NCBI Taxonomy" id="1564516"/>
    <lineage>
        <taxon>Bacteria</taxon>
        <taxon>Pseudomonadati</taxon>
        <taxon>Bacteroidota</taxon>
        <taxon>Saprospiria</taxon>
        <taxon>Saprospirales</taxon>
        <taxon>Haliscomenobacteraceae</taxon>
        <taxon>Phaeodactylibacter</taxon>
    </lineage>
</organism>
<dbReference type="SUPFAM" id="SSF51230">
    <property type="entry name" value="Single hybrid motif"/>
    <property type="match status" value="1"/>
</dbReference>
<dbReference type="Proteomes" id="UP000321580">
    <property type="component" value="Unassembled WGS sequence"/>
</dbReference>
<feature type="coiled-coil region" evidence="1">
    <location>
        <begin position="122"/>
        <end position="174"/>
    </location>
</feature>
<dbReference type="InterPro" id="IPR011053">
    <property type="entry name" value="Single_hybrid_motif"/>
</dbReference>
<keyword evidence="2" id="KW-0472">Membrane</keyword>
<dbReference type="InterPro" id="IPR050739">
    <property type="entry name" value="MFP"/>
</dbReference>
<evidence type="ECO:0000256" key="2">
    <source>
        <dbReference type="SAM" id="Phobius"/>
    </source>
</evidence>
<evidence type="ECO:0000313" key="3">
    <source>
        <dbReference type="EMBL" id="TXB64491.1"/>
    </source>
</evidence>
<dbReference type="RefSeq" id="WP_147166786.1">
    <property type="nucleotide sequence ID" value="NZ_VOOR01000011.1"/>
</dbReference>
<dbReference type="Gene3D" id="2.40.50.100">
    <property type="match status" value="1"/>
</dbReference>
<dbReference type="EMBL" id="VOOR01000011">
    <property type="protein sequence ID" value="TXB64491.1"/>
    <property type="molecule type" value="Genomic_DNA"/>
</dbReference>